<dbReference type="Proteomes" id="UP000312512">
    <property type="component" value="Unassembled WGS sequence"/>
</dbReference>
<comment type="caution">
    <text evidence="1">The sequence shown here is derived from an EMBL/GenBank/DDBJ whole genome shotgun (WGS) entry which is preliminary data.</text>
</comment>
<dbReference type="InterPro" id="IPR029068">
    <property type="entry name" value="Glyas_Bleomycin-R_OHBP_Dase"/>
</dbReference>
<dbReference type="SUPFAM" id="SSF54593">
    <property type="entry name" value="Glyoxalase/Bleomycin resistance protein/Dihydroxybiphenyl dioxygenase"/>
    <property type="match status" value="1"/>
</dbReference>
<organism evidence="1 2">
    <name type="scientific">Nonomuraea phyllanthi</name>
    <dbReference type="NCBI Taxonomy" id="2219224"/>
    <lineage>
        <taxon>Bacteria</taxon>
        <taxon>Bacillati</taxon>
        <taxon>Actinomycetota</taxon>
        <taxon>Actinomycetes</taxon>
        <taxon>Streptosporangiales</taxon>
        <taxon>Streptosporangiaceae</taxon>
        <taxon>Nonomuraea</taxon>
    </lineage>
</organism>
<dbReference type="InterPro" id="IPR004360">
    <property type="entry name" value="Glyas_Fos-R_dOase_dom"/>
</dbReference>
<protein>
    <submittedName>
        <fullName evidence="1">VOC family protein</fullName>
    </submittedName>
</protein>
<dbReference type="EMBL" id="VDLX02000019">
    <property type="protein sequence ID" value="KAB8189522.1"/>
    <property type="molecule type" value="Genomic_DNA"/>
</dbReference>
<accession>A0A5C4VMI5</accession>
<evidence type="ECO:0000313" key="2">
    <source>
        <dbReference type="Proteomes" id="UP000312512"/>
    </source>
</evidence>
<gene>
    <name evidence="1" type="ORF">FH608_038630</name>
</gene>
<dbReference type="PROSITE" id="PS51819">
    <property type="entry name" value="VOC"/>
    <property type="match status" value="1"/>
</dbReference>
<reference evidence="1 2" key="1">
    <citation type="submission" date="2019-10" db="EMBL/GenBank/DDBJ databases">
        <title>Nonomuraea sp. nov., isolated from Phyllanthus amarus.</title>
        <authorList>
            <person name="Klykleung N."/>
            <person name="Tanasupawat S."/>
        </authorList>
    </citation>
    <scope>NUCLEOTIDE SEQUENCE [LARGE SCALE GENOMIC DNA]</scope>
    <source>
        <strain evidence="1 2">PA1-10</strain>
    </source>
</reference>
<keyword evidence="2" id="KW-1185">Reference proteome</keyword>
<evidence type="ECO:0000313" key="1">
    <source>
        <dbReference type="EMBL" id="KAB8189522.1"/>
    </source>
</evidence>
<dbReference type="InterPro" id="IPR037523">
    <property type="entry name" value="VOC_core"/>
</dbReference>
<dbReference type="Pfam" id="PF00903">
    <property type="entry name" value="Glyoxalase"/>
    <property type="match status" value="1"/>
</dbReference>
<dbReference type="RefSeq" id="WP_139635367.1">
    <property type="nucleotide sequence ID" value="NZ_CP045572.1"/>
</dbReference>
<dbReference type="Gene3D" id="3.10.180.10">
    <property type="entry name" value="2,3-Dihydroxybiphenyl 1,2-Dioxygenase, domain 1"/>
    <property type="match status" value="1"/>
</dbReference>
<dbReference type="OrthoDB" id="9810341at2"/>
<proteinExistence type="predicted"/>
<name>A0A5C4VMI5_9ACTN</name>
<dbReference type="AlphaFoldDB" id="A0A5C4VMI5"/>
<dbReference type="CDD" id="cd08351">
    <property type="entry name" value="ChaP_like"/>
    <property type="match status" value="1"/>
</dbReference>
<accession>A0A5P9Z2T5</accession>
<sequence>MTIQLNHTIVYARDKQISAQFLADILGISVSPPVARFLPVALDNGATLDYMNAADMGLTDPTPQHYAFLVAEDTFDAALARIVEMGIAYHAEPNGDLPGEIYHNRRGGRGVYFPDPDGHNMELLTRDLSGRQA</sequence>